<feature type="domain" description="Glycosyltransferase 2-like" evidence="1">
    <location>
        <begin position="34"/>
        <end position="162"/>
    </location>
</feature>
<dbReference type="PANTHER" id="PTHR43685">
    <property type="entry name" value="GLYCOSYLTRANSFERASE"/>
    <property type="match status" value="1"/>
</dbReference>
<dbReference type="OrthoDB" id="9801954at2"/>
<organism evidence="2 3">
    <name type="scientific">Panacagrimonas perspica</name>
    <dbReference type="NCBI Taxonomy" id="381431"/>
    <lineage>
        <taxon>Bacteria</taxon>
        <taxon>Pseudomonadati</taxon>
        <taxon>Pseudomonadota</taxon>
        <taxon>Gammaproteobacteria</taxon>
        <taxon>Nevskiales</taxon>
        <taxon>Nevskiaceae</taxon>
        <taxon>Panacagrimonas</taxon>
    </lineage>
</organism>
<gene>
    <name evidence="2" type="ORF">DFR24_3793</name>
</gene>
<dbReference type="InterPro" id="IPR029044">
    <property type="entry name" value="Nucleotide-diphossugar_trans"/>
</dbReference>
<dbReference type="InterPro" id="IPR050834">
    <property type="entry name" value="Glycosyltransf_2"/>
</dbReference>
<accession>A0A4R7NZI8</accession>
<evidence type="ECO:0000313" key="3">
    <source>
        <dbReference type="Proteomes" id="UP000295341"/>
    </source>
</evidence>
<dbReference type="AlphaFoldDB" id="A0A4R7NZI8"/>
<comment type="caution">
    <text evidence="2">The sequence shown here is derived from an EMBL/GenBank/DDBJ whole genome shotgun (WGS) entry which is preliminary data.</text>
</comment>
<keyword evidence="2" id="KW-0808">Transferase</keyword>
<name>A0A4R7NZI8_9GAMM</name>
<protein>
    <submittedName>
        <fullName evidence="2">Glycosyl transferase family 2</fullName>
    </submittedName>
</protein>
<proteinExistence type="predicted"/>
<dbReference type="Pfam" id="PF00535">
    <property type="entry name" value="Glycos_transf_2"/>
    <property type="match status" value="1"/>
</dbReference>
<dbReference type="SUPFAM" id="SSF53448">
    <property type="entry name" value="Nucleotide-diphospho-sugar transferases"/>
    <property type="match status" value="1"/>
</dbReference>
<dbReference type="GO" id="GO:0016740">
    <property type="term" value="F:transferase activity"/>
    <property type="evidence" value="ECO:0007669"/>
    <property type="project" value="UniProtKB-KW"/>
</dbReference>
<sequence>MNRLATQQPAATDLAANVRARLERFANAASPLFSIVVPMFNRGDTIERCLDSIGIQDFASYEVVIVDDASVDDSKARCTRFLSSDPRFKLIECDVNRGVSPARNLGVDRAVAPWVVFLDSDDELLPGALARMAEAVERAPETLHALWFRCRLDDGDTTPPVVPRMTEWGYEGYLQFLEQTAHQARDMIRCVRRECFEVVRYPDSRMQMTKYHLDFALRFRSRMFPDVLRLYHQDAGERLVTNVRALDRPGRDAELLSNRKKVFLQDSADGFDALMHEHGEALRVWAPTMHLDYLRRAAVTAIGARRGRSARRHAFKLLQMRPASAGAWRIAVASLLVREQAG</sequence>
<evidence type="ECO:0000259" key="1">
    <source>
        <dbReference type="Pfam" id="PF00535"/>
    </source>
</evidence>
<dbReference type="Proteomes" id="UP000295341">
    <property type="component" value="Unassembled WGS sequence"/>
</dbReference>
<dbReference type="PANTHER" id="PTHR43685:SF2">
    <property type="entry name" value="GLYCOSYLTRANSFERASE 2-LIKE DOMAIN-CONTAINING PROTEIN"/>
    <property type="match status" value="1"/>
</dbReference>
<reference evidence="2 3" key="1">
    <citation type="submission" date="2019-03" db="EMBL/GenBank/DDBJ databases">
        <title>Genomic Encyclopedia of Type Strains, Phase IV (KMG-IV): sequencing the most valuable type-strain genomes for metagenomic binning, comparative biology and taxonomic classification.</title>
        <authorList>
            <person name="Goeker M."/>
        </authorList>
    </citation>
    <scope>NUCLEOTIDE SEQUENCE [LARGE SCALE GENOMIC DNA]</scope>
    <source>
        <strain evidence="2 3">DSM 26377</strain>
    </source>
</reference>
<dbReference type="EMBL" id="SOBT01000010">
    <property type="protein sequence ID" value="TDU26763.1"/>
    <property type="molecule type" value="Genomic_DNA"/>
</dbReference>
<dbReference type="RefSeq" id="WP_133882931.1">
    <property type="nucleotide sequence ID" value="NZ_MWIN01000007.1"/>
</dbReference>
<dbReference type="CDD" id="cd00761">
    <property type="entry name" value="Glyco_tranf_GTA_type"/>
    <property type="match status" value="1"/>
</dbReference>
<dbReference type="InterPro" id="IPR001173">
    <property type="entry name" value="Glyco_trans_2-like"/>
</dbReference>
<keyword evidence="3" id="KW-1185">Reference proteome</keyword>
<dbReference type="Gene3D" id="3.90.550.10">
    <property type="entry name" value="Spore Coat Polysaccharide Biosynthesis Protein SpsA, Chain A"/>
    <property type="match status" value="1"/>
</dbReference>
<evidence type="ECO:0000313" key="2">
    <source>
        <dbReference type="EMBL" id="TDU26763.1"/>
    </source>
</evidence>